<dbReference type="CDD" id="cd00267">
    <property type="entry name" value="ABC_ATPase"/>
    <property type="match status" value="1"/>
</dbReference>
<gene>
    <name evidence="2" type="ORF">DPPLL_30000</name>
</gene>
<dbReference type="Gene3D" id="3.40.50.300">
    <property type="entry name" value="P-loop containing nucleotide triphosphate hydrolases"/>
    <property type="match status" value="1"/>
</dbReference>
<keyword evidence="3" id="KW-1185">Reference proteome</keyword>
<dbReference type="SUPFAM" id="SSF52540">
    <property type="entry name" value="P-loop containing nucleoside triphosphate hydrolases"/>
    <property type="match status" value="1"/>
</dbReference>
<dbReference type="PANTHER" id="PTHR32182">
    <property type="entry name" value="DNA REPLICATION AND REPAIR PROTEIN RECF"/>
    <property type="match status" value="1"/>
</dbReference>
<dbReference type="InterPro" id="IPR003959">
    <property type="entry name" value="ATPase_AAA_core"/>
</dbReference>
<reference evidence="2 3" key="1">
    <citation type="submission" date="2022-01" db="EMBL/GenBank/DDBJ databases">
        <title>Desulfofustis limnae sp. nov., a novel mesophilic sulfate-reducing bacterium isolated from marsh soil.</title>
        <authorList>
            <person name="Watanabe M."/>
            <person name="Takahashi A."/>
            <person name="Kojima H."/>
            <person name="Fukui M."/>
        </authorList>
    </citation>
    <scope>NUCLEOTIDE SEQUENCE [LARGE SCALE GENOMIC DNA]</scope>
    <source>
        <strain evidence="2 3">PPLL</strain>
    </source>
</reference>
<organism evidence="2 3">
    <name type="scientific">Desulfofustis limnaeus</name>
    <dbReference type="NCBI Taxonomy" id="2740163"/>
    <lineage>
        <taxon>Bacteria</taxon>
        <taxon>Pseudomonadati</taxon>
        <taxon>Thermodesulfobacteriota</taxon>
        <taxon>Desulfobulbia</taxon>
        <taxon>Desulfobulbales</taxon>
        <taxon>Desulfocapsaceae</taxon>
        <taxon>Desulfofustis</taxon>
    </lineage>
</organism>
<dbReference type="GO" id="GO:0005524">
    <property type="term" value="F:ATP binding"/>
    <property type="evidence" value="ECO:0007669"/>
    <property type="project" value="UniProtKB-KW"/>
</dbReference>
<dbReference type="Pfam" id="PF13304">
    <property type="entry name" value="AAA_21"/>
    <property type="match status" value="1"/>
</dbReference>
<evidence type="ECO:0000313" key="3">
    <source>
        <dbReference type="Proteomes" id="UP000830055"/>
    </source>
</evidence>
<dbReference type="PANTHER" id="PTHR32182:SF23">
    <property type="entry name" value="ATP BINDING PROTEIN"/>
    <property type="match status" value="1"/>
</dbReference>
<evidence type="ECO:0000259" key="1">
    <source>
        <dbReference type="SMART" id="SM00382"/>
    </source>
</evidence>
<dbReference type="InterPro" id="IPR003593">
    <property type="entry name" value="AAA+_ATPase"/>
</dbReference>
<evidence type="ECO:0000313" key="2">
    <source>
        <dbReference type="EMBL" id="BDD88635.1"/>
    </source>
</evidence>
<feature type="domain" description="AAA+ ATPase" evidence="1">
    <location>
        <begin position="22"/>
        <end position="371"/>
    </location>
</feature>
<dbReference type="EMBL" id="AP025516">
    <property type="protein sequence ID" value="BDD88635.1"/>
    <property type="molecule type" value="Genomic_DNA"/>
</dbReference>
<proteinExistence type="predicted"/>
<keyword evidence="2" id="KW-0067">ATP-binding</keyword>
<dbReference type="SMART" id="SM00382">
    <property type="entry name" value="AAA"/>
    <property type="match status" value="1"/>
</dbReference>
<sequence>MKLERLSLANYRGFDQVDLKCEPDVTLIAGVNGVGKSALLSAIVKCASHALPRLTHSKEDVLSTAATDIKSGKESLSISAQFKISTADVYVDVARSTGVSTAEAEALTKRRDELRFATRETKKGSKEEQAIEQEITIIEGKLSPAEMPTVRFLPVNPAHDADELIRGIRQTTLQPVAVFYSTSRFLSRLPPMLPKIKGIEIATAYSKALDQLEISLNDFANWYRVQSETGSKKKTKRVFQQLDSVIATFLQDVKSLQLHPERPPRFSVKKNGDTFFLEQLSDGERGLLALVFDLTRRLAIANPESDNPIAEGVALVLIDEIELHLHPKWQRDVLGRLRNVFQNCQFVVTTHSPLVLGEVEARCVRFLEFQDGKVVATTPTEAYGMDANRILLELMGAPVRNKQMETELRALFELIDAENFTQAREMIAALETQLGEHEPELTRAQSLITFLEGSE</sequence>
<name>A0ABN6M9J5_9BACT</name>
<dbReference type="InterPro" id="IPR027417">
    <property type="entry name" value="P-loop_NTPase"/>
</dbReference>
<protein>
    <submittedName>
        <fullName evidence="2">ATP-binding protein</fullName>
    </submittedName>
</protein>
<dbReference type="Proteomes" id="UP000830055">
    <property type="component" value="Chromosome"/>
</dbReference>
<dbReference type="RefSeq" id="WP_284151977.1">
    <property type="nucleotide sequence ID" value="NZ_AP025516.1"/>
</dbReference>
<accession>A0ABN6M9J5</accession>
<dbReference type="Pfam" id="PF13476">
    <property type="entry name" value="AAA_23"/>
    <property type="match status" value="1"/>
</dbReference>
<keyword evidence="2" id="KW-0547">Nucleotide-binding</keyword>
<dbReference type="InterPro" id="IPR038729">
    <property type="entry name" value="Rad50/SbcC_AAA"/>
</dbReference>